<evidence type="ECO:0000313" key="2">
    <source>
        <dbReference type="EMBL" id="KAJ7686420.1"/>
    </source>
</evidence>
<dbReference type="AlphaFoldDB" id="A0AAD7DB81"/>
<dbReference type="Proteomes" id="UP001221757">
    <property type="component" value="Unassembled WGS sequence"/>
</dbReference>
<comment type="caution">
    <text evidence="2">The sequence shown here is derived from an EMBL/GenBank/DDBJ whole genome shotgun (WGS) entry which is preliminary data.</text>
</comment>
<sequence length="269" mass="29287">MNTAINAMMDAAIDAILTSNLALWRPGGVYTFEIASNQLPPSSLCVAIRGSHSPSLPTSQRLDSAQALRVLQRAPPRKIQPPAFGEMVGIIAVFEYYLWRLNWPSIRQTRNVWNRENNEALTRFCSTYLHHVDVGWEDRESARAGLDGAAFEDLDALPRATHAEAPMIPRSVVHALLAVQGRLASNCRLGRMAGRRPAGVPAGAPTGTPAGPPAGTPESLCFHIAESAAERIPFGAAFSYMGKTFFCSHPKWLLKGPLSIVLSYARDNE</sequence>
<reference evidence="2" key="1">
    <citation type="submission" date="2023-03" db="EMBL/GenBank/DDBJ databases">
        <title>Massive genome expansion in bonnet fungi (Mycena s.s.) driven by repeated elements and novel gene families across ecological guilds.</title>
        <authorList>
            <consortium name="Lawrence Berkeley National Laboratory"/>
            <person name="Harder C.B."/>
            <person name="Miyauchi S."/>
            <person name="Viragh M."/>
            <person name="Kuo A."/>
            <person name="Thoen E."/>
            <person name="Andreopoulos B."/>
            <person name="Lu D."/>
            <person name="Skrede I."/>
            <person name="Drula E."/>
            <person name="Henrissat B."/>
            <person name="Morin E."/>
            <person name="Kohler A."/>
            <person name="Barry K."/>
            <person name="LaButti K."/>
            <person name="Morin E."/>
            <person name="Salamov A."/>
            <person name="Lipzen A."/>
            <person name="Mereny Z."/>
            <person name="Hegedus B."/>
            <person name="Baldrian P."/>
            <person name="Stursova M."/>
            <person name="Weitz H."/>
            <person name="Taylor A."/>
            <person name="Grigoriev I.V."/>
            <person name="Nagy L.G."/>
            <person name="Martin F."/>
            <person name="Kauserud H."/>
        </authorList>
    </citation>
    <scope>NUCLEOTIDE SEQUENCE</scope>
    <source>
        <strain evidence="2">CBHHK067</strain>
    </source>
</reference>
<evidence type="ECO:0000313" key="3">
    <source>
        <dbReference type="Proteomes" id="UP001221757"/>
    </source>
</evidence>
<accession>A0AAD7DB81</accession>
<evidence type="ECO:0000256" key="1">
    <source>
        <dbReference type="SAM" id="MobiDB-lite"/>
    </source>
</evidence>
<feature type="compositionally biased region" description="Low complexity" evidence="1">
    <location>
        <begin position="195"/>
        <end position="209"/>
    </location>
</feature>
<dbReference type="EMBL" id="JARKIE010000096">
    <property type="protein sequence ID" value="KAJ7686420.1"/>
    <property type="molecule type" value="Genomic_DNA"/>
</dbReference>
<proteinExistence type="predicted"/>
<protein>
    <submittedName>
        <fullName evidence="2">Uncharacterized protein</fullName>
    </submittedName>
</protein>
<keyword evidence="3" id="KW-1185">Reference proteome</keyword>
<name>A0AAD7DB81_MYCRO</name>
<feature type="region of interest" description="Disordered" evidence="1">
    <location>
        <begin position="195"/>
        <end position="215"/>
    </location>
</feature>
<organism evidence="2 3">
    <name type="scientific">Mycena rosella</name>
    <name type="common">Pink bonnet</name>
    <name type="synonym">Agaricus rosellus</name>
    <dbReference type="NCBI Taxonomy" id="1033263"/>
    <lineage>
        <taxon>Eukaryota</taxon>
        <taxon>Fungi</taxon>
        <taxon>Dikarya</taxon>
        <taxon>Basidiomycota</taxon>
        <taxon>Agaricomycotina</taxon>
        <taxon>Agaricomycetes</taxon>
        <taxon>Agaricomycetidae</taxon>
        <taxon>Agaricales</taxon>
        <taxon>Marasmiineae</taxon>
        <taxon>Mycenaceae</taxon>
        <taxon>Mycena</taxon>
    </lineage>
</organism>
<gene>
    <name evidence="2" type="ORF">B0H17DRAFT_1136968</name>
</gene>